<dbReference type="AlphaFoldDB" id="A0A7E4USE8"/>
<feature type="signal peptide" evidence="1">
    <location>
        <begin position="1"/>
        <end position="19"/>
    </location>
</feature>
<keyword evidence="1" id="KW-0732">Signal</keyword>
<proteinExistence type="predicted"/>
<dbReference type="Proteomes" id="UP000492821">
    <property type="component" value="Unassembled WGS sequence"/>
</dbReference>
<feature type="chain" id="PRO_5029012906" evidence="1">
    <location>
        <begin position="20"/>
        <end position="86"/>
    </location>
</feature>
<evidence type="ECO:0000313" key="2">
    <source>
        <dbReference type="Proteomes" id="UP000492821"/>
    </source>
</evidence>
<accession>A0A7E4USE8</accession>
<keyword evidence="2" id="KW-1185">Reference proteome</keyword>
<evidence type="ECO:0000256" key="1">
    <source>
        <dbReference type="SAM" id="SignalP"/>
    </source>
</evidence>
<organism evidence="2 3">
    <name type="scientific">Panagrellus redivivus</name>
    <name type="common">Microworm</name>
    <dbReference type="NCBI Taxonomy" id="6233"/>
    <lineage>
        <taxon>Eukaryota</taxon>
        <taxon>Metazoa</taxon>
        <taxon>Ecdysozoa</taxon>
        <taxon>Nematoda</taxon>
        <taxon>Chromadorea</taxon>
        <taxon>Rhabditida</taxon>
        <taxon>Tylenchina</taxon>
        <taxon>Panagrolaimomorpha</taxon>
        <taxon>Panagrolaimoidea</taxon>
        <taxon>Panagrolaimidae</taxon>
        <taxon>Panagrellus</taxon>
    </lineage>
</organism>
<protein>
    <submittedName>
        <fullName evidence="3">Secreted protein</fullName>
    </submittedName>
</protein>
<reference evidence="2" key="1">
    <citation type="journal article" date="2013" name="Genetics">
        <title>The draft genome and transcriptome of Panagrellus redivivus are shaped by the harsh demands of a free-living lifestyle.</title>
        <authorList>
            <person name="Srinivasan J."/>
            <person name="Dillman A.R."/>
            <person name="Macchietto M.G."/>
            <person name="Heikkinen L."/>
            <person name="Lakso M."/>
            <person name="Fracchia K.M."/>
            <person name="Antoshechkin I."/>
            <person name="Mortazavi A."/>
            <person name="Wong G."/>
            <person name="Sternberg P.W."/>
        </authorList>
    </citation>
    <scope>NUCLEOTIDE SEQUENCE [LARGE SCALE GENOMIC DNA]</scope>
    <source>
        <strain evidence="2">MT8872</strain>
    </source>
</reference>
<evidence type="ECO:0000313" key="3">
    <source>
        <dbReference type="WBParaSite" id="Pan_g12235.t1"/>
    </source>
</evidence>
<reference evidence="3" key="2">
    <citation type="submission" date="2020-10" db="UniProtKB">
        <authorList>
            <consortium name="WormBaseParasite"/>
        </authorList>
    </citation>
    <scope>IDENTIFICATION</scope>
</reference>
<sequence>MKTPQLFFITALLVGIVVARPRYDGESVDDELFNHRHRGRSHYRLRYLDENDDDVHADRRHGGRYEERFSIPWGVLGKALSGGVLG</sequence>
<dbReference type="WBParaSite" id="Pan_g12235.t1">
    <property type="protein sequence ID" value="Pan_g12235.t1"/>
    <property type="gene ID" value="Pan_g12235"/>
</dbReference>
<name>A0A7E4USE8_PANRE</name>